<proteinExistence type="predicted"/>
<evidence type="ECO:0000313" key="1">
    <source>
        <dbReference type="EMBL" id="MBC6000171.1"/>
    </source>
</evidence>
<evidence type="ECO:0000313" key="2">
    <source>
        <dbReference type="Proteomes" id="UP000644115"/>
    </source>
</evidence>
<sequence length="121" mass="13839">MYLPGALQIGVDYGLFWRLTPKKLEPFLKAYESKQKEQLEFINIAGWVNGMYAGYSLGAAFGENVQYPEKPVQIFRSEEEIQENTDWEAEYFSAYAAMFNKQFEEKGGTSSCSDVNIPQKP</sequence>
<comment type="caution">
    <text evidence="1">The sequence shown here is derived from an EMBL/GenBank/DDBJ whole genome shotgun (WGS) entry which is preliminary data.</text>
</comment>
<accession>A0A923NDE7</accession>
<dbReference type="RefSeq" id="WP_249287492.1">
    <property type="nucleotide sequence ID" value="NZ_JACRWC010000109.1"/>
</dbReference>
<gene>
    <name evidence="1" type="ORF">H8876_09185</name>
</gene>
<dbReference type="EMBL" id="JACRWC010000109">
    <property type="protein sequence ID" value="MBC6000171.1"/>
    <property type="molecule type" value="Genomic_DNA"/>
</dbReference>
<dbReference type="Proteomes" id="UP000644115">
    <property type="component" value="Unassembled WGS sequence"/>
</dbReference>
<dbReference type="AlphaFoldDB" id="A0A923NDE7"/>
<organism evidence="1 2">
    <name type="scientific">Lentihominibacter faecis</name>
    <dbReference type="NCBI Taxonomy" id="2764712"/>
    <lineage>
        <taxon>Bacteria</taxon>
        <taxon>Bacillati</taxon>
        <taxon>Bacillota</taxon>
        <taxon>Clostridia</taxon>
        <taxon>Peptostreptococcales</taxon>
        <taxon>Anaerovoracaceae</taxon>
        <taxon>Lentihominibacter</taxon>
    </lineage>
</organism>
<keyword evidence="2" id="KW-1185">Reference proteome</keyword>
<protein>
    <submittedName>
        <fullName evidence="1">Uncharacterized protein</fullName>
    </submittedName>
</protein>
<reference evidence="1" key="1">
    <citation type="submission" date="2020-08" db="EMBL/GenBank/DDBJ databases">
        <authorList>
            <person name="Liu C."/>
            <person name="Sun Q."/>
        </authorList>
    </citation>
    <scope>NUCLEOTIDE SEQUENCE</scope>
    <source>
        <strain evidence="1">BX16</strain>
    </source>
</reference>
<name>A0A923NDE7_9FIRM</name>